<feature type="transmembrane region" description="Helical" evidence="11">
    <location>
        <begin position="199"/>
        <end position="221"/>
    </location>
</feature>
<dbReference type="InterPro" id="IPR005467">
    <property type="entry name" value="His_kinase_dom"/>
</dbReference>
<evidence type="ECO:0000259" key="12">
    <source>
        <dbReference type="PROSITE" id="PS50109"/>
    </source>
</evidence>
<dbReference type="GO" id="GO:0005886">
    <property type="term" value="C:plasma membrane"/>
    <property type="evidence" value="ECO:0007669"/>
    <property type="project" value="UniProtKB-SubCell"/>
</dbReference>
<feature type="compositionally biased region" description="Basic and acidic residues" evidence="10">
    <location>
        <begin position="75"/>
        <end position="92"/>
    </location>
</feature>
<dbReference type="Proteomes" id="UP000027647">
    <property type="component" value="Unassembled WGS sequence"/>
</dbReference>
<dbReference type="AlphaFoldDB" id="A0A074MAD7"/>
<dbReference type="InterPro" id="IPR003660">
    <property type="entry name" value="HAMP_dom"/>
</dbReference>
<dbReference type="SUPFAM" id="SSF47384">
    <property type="entry name" value="Homodimeric domain of signal transducing histidine kinase"/>
    <property type="match status" value="1"/>
</dbReference>
<dbReference type="eggNOG" id="COG2205">
    <property type="taxonomic scope" value="Bacteria"/>
</dbReference>
<keyword evidence="11" id="KW-0472">Membrane</keyword>
<protein>
    <recommendedName>
        <fullName evidence="3">histidine kinase</fullName>
        <ecNumber evidence="3">2.7.13.3</ecNumber>
    </recommendedName>
</protein>
<keyword evidence="9" id="KW-0067">ATP-binding</keyword>
<feature type="domain" description="HAMP" evidence="13">
    <location>
        <begin position="222"/>
        <end position="275"/>
    </location>
</feature>
<evidence type="ECO:0000313" key="14">
    <source>
        <dbReference type="EMBL" id="KEO88798.1"/>
    </source>
</evidence>
<dbReference type="EMBL" id="JMIW01000007">
    <property type="protein sequence ID" value="KEO88798.1"/>
    <property type="molecule type" value="Genomic_DNA"/>
</dbReference>
<dbReference type="InterPro" id="IPR003661">
    <property type="entry name" value="HisK_dim/P_dom"/>
</dbReference>
<dbReference type="PROSITE" id="PS50109">
    <property type="entry name" value="HIS_KIN"/>
    <property type="match status" value="1"/>
</dbReference>
<keyword evidence="5" id="KW-0597">Phosphoprotein</keyword>
<reference evidence="14 15" key="1">
    <citation type="submission" date="2014-04" db="EMBL/GenBank/DDBJ databases">
        <title>A comprehensive comparison of genomes of Erythrobacter spp. strains.</title>
        <authorList>
            <person name="Zheng Q."/>
        </authorList>
    </citation>
    <scope>NUCLEOTIDE SEQUENCE [LARGE SCALE GENOMIC DNA]</scope>
    <source>
        <strain evidence="14 15">DSM 6997</strain>
    </source>
</reference>
<feature type="region of interest" description="Disordered" evidence="10">
    <location>
        <begin position="64"/>
        <end position="106"/>
    </location>
</feature>
<sequence>MKRLLPSSLFGQVMVSVALALLISQAISVTLLFRAGEERRESAAVTTSAFRLINGAERAEIRAARLGPETQNGRESGERGPRRAFRDGERGGRLPPQLRYSVSDNPPAVLQAGTQRDDLAQRLREVLEAEGVRPHAVMVSVLRAGDAPGLRRLADRRPRLAANPNWRDRTLVVSSIQRTADGVWETTRLLAPGRPTGSLGAVLLQTLLTFGFLIAALFFVLRRITRPLAALTKRVADFSRDPDTVVELEETGPSDIRHLIAAHNTMEARVAALLDEKDVMLGAIGHDLKTPLAALRVRIEGVSDDDERAKMAASIEDITATLDDILMLARMGRKGSLQTEATELGALALGVVEEFEDLGEPVTMINPQRLVAEVQVTWIKRALRNLVSNAVRYGGEAEVCVVRGEAYAILRFEDNGPGIPDDAIADMMEPFTRGEASRNRATGGAGLGLTLARAIAVAHGGDLVLANREEGGLRAEIRLPL</sequence>
<dbReference type="PANTHER" id="PTHR44936">
    <property type="entry name" value="SENSOR PROTEIN CREC"/>
    <property type="match status" value="1"/>
</dbReference>
<dbReference type="STRING" id="1044.EH31_15285"/>
<comment type="subcellular location">
    <subcellularLocation>
        <location evidence="2">Cell membrane</location>
        <topology evidence="2">Multi-pass membrane protein</topology>
    </subcellularLocation>
</comment>
<evidence type="ECO:0000256" key="7">
    <source>
        <dbReference type="ARBA" id="ARBA00022741"/>
    </source>
</evidence>
<comment type="catalytic activity">
    <reaction evidence="1">
        <text>ATP + protein L-histidine = ADP + protein N-phospho-L-histidine.</text>
        <dbReference type="EC" id="2.7.13.3"/>
    </reaction>
</comment>
<evidence type="ECO:0000256" key="6">
    <source>
        <dbReference type="ARBA" id="ARBA00022679"/>
    </source>
</evidence>
<dbReference type="PROSITE" id="PS50885">
    <property type="entry name" value="HAMP"/>
    <property type="match status" value="1"/>
</dbReference>
<feature type="domain" description="Histidine kinase" evidence="12">
    <location>
        <begin position="283"/>
        <end position="481"/>
    </location>
</feature>
<keyword evidence="15" id="KW-1185">Reference proteome</keyword>
<evidence type="ECO:0000256" key="8">
    <source>
        <dbReference type="ARBA" id="ARBA00022777"/>
    </source>
</evidence>
<evidence type="ECO:0000256" key="5">
    <source>
        <dbReference type="ARBA" id="ARBA00022553"/>
    </source>
</evidence>
<keyword evidence="8" id="KW-0418">Kinase</keyword>
<dbReference type="InterPro" id="IPR004358">
    <property type="entry name" value="Sig_transdc_His_kin-like_C"/>
</dbReference>
<dbReference type="OrthoDB" id="9804645at2"/>
<evidence type="ECO:0000256" key="3">
    <source>
        <dbReference type="ARBA" id="ARBA00012438"/>
    </source>
</evidence>
<dbReference type="InterPro" id="IPR050980">
    <property type="entry name" value="2C_sensor_his_kinase"/>
</dbReference>
<dbReference type="SUPFAM" id="SSF55874">
    <property type="entry name" value="ATPase domain of HSP90 chaperone/DNA topoisomerase II/histidine kinase"/>
    <property type="match status" value="1"/>
</dbReference>
<evidence type="ECO:0000256" key="2">
    <source>
        <dbReference type="ARBA" id="ARBA00004651"/>
    </source>
</evidence>
<dbReference type="PANTHER" id="PTHR44936:SF10">
    <property type="entry name" value="SENSOR PROTEIN RSTB"/>
    <property type="match status" value="1"/>
</dbReference>
<dbReference type="CDD" id="cd00082">
    <property type="entry name" value="HisKA"/>
    <property type="match status" value="1"/>
</dbReference>
<dbReference type="SMART" id="SM00304">
    <property type="entry name" value="HAMP"/>
    <property type="match status" value="1"/>
</dbReference>
<dbReference type="RefSeq" id="WP_034961589.1">
    <property type="nucleotide sequence ID" value="NZ_JMIW01000007.1"/>
</dbReference>
<keyword evidence="4" id="KW-1003">Cell membrane</keyword>
<keyword evidence="11" id="KW-0812">Transmembrane</keyword>
<dbReference type="SMART" id="SM00388">
    <property type="entry name" value="HisKA"/>
    <property type="match status" value="1"/>
</dbReference>
<evidence type="ECO:0000256" key="11">
    <source>
        <dbReference type="SAM" id="Phobius"/>
    </source>
</evidence>
<dbReference type="PRINTS" id="PR00344">
    <property type="entry name" value="BCTRLSENSOR"/>
</dbReference>
<gene>
    <name evidence="14" type="ORF">EH31_15285</name>
</gene>
<evidence type="ECO:0000256" key="9">
    <source>
        <dbReference type="ARBA" id="ARBA00022840"/>
    </source>
</evidence>
<proteinExistence type="predicted"/>
<dbReference type="InterPro" id="IPR036097">
    <property type="entry name" value="HisK_dim/P_sf"/>
</dbReference>
<keyword evidence="6" id="KW-0808">Transferase</keyword>
<organism evidence="14 15">
    <name type="scientific">Erythrobacter longus</name>
    <dbReference type="NCBI Taxonomy" id="1044"/>
    <lineage>
        <taxon>Bacteria</taxon>
        <taxon>Pseudomonadati</taxon>
        <taxon>Pseudomonadota</taxon>
        <taxon>Alphaproteobacteria</taxon>
        <taxon>Sphingomonadales</taxon>
        <taxon>Erythrobacteraceae</taxon>
        <taxon>Erythrobacter/Porphyrobacter group</taxon>
        <taxon>Erythrobacter</taxon>
    </lineage>
</organism>
<accession>A0A074MAD7</accession>
<dbReference type="SMART" id="SM00387">
    <property type="entry name" value="HATPase_c"/>
    <property type="match status" value="1"/>
</dbReference>
<evidence type="ECO:0000256" key="10">
    <source>
        <dbReference type="SAM" id="MobiDB-lite"/>
    </source>
</evidence>
<dbReference type="Gene3D" id="1.10.287.130">
    <property type="match status" value="1"/>
</dbReference>
<dbReference type="CDD" id="cd00075">
    <property type="entry name" value="HATPase"/>
    <property type="match status" value="1"/>
</dbReference>
<name>A0A074MAD7_ERYLO</name>
<evidence type="ECO:0000256" key="1">
    <source>
        <dbReference type="ARBA" id="ARBA00000085"/>
    </source>
</evidence>
<dbReference type="GO" id="GO:0000155">
    <property type="term" value="F:phosphorelay sensor kinase activity"/>
    <property type="evidence" value="ECO:0007669"/>
    <property type="project" value="InterPro"/>
</dbReference>
<dbReference type="Gene3D" id="3.30.565.10">
    <property type="entry name" value="Histidine kinase-like ATPase, C-terminal domain"/>
    <property type="match status" value="1"/>
</dbReference>
<evidence type="ECO:0000256" key="4">
    <source>
        <dbReference type="ARBA" id="ARBA00022475"/>
    </source>
</evidence>
<evidence type="ECO:0000259" key="13">
    <source>
        <dbReference type="PROSITE" id="PS50885"/>
    </source>
</evidence>
<evidence type="ECO:0000313" key="15">
    <source>
        <dbReference type="Proteomes" id="UP000027647"/>
    </source>
</evidence>
<dbReference type="InterPro" id="IPR036890">
    <property type="entry name" value="HATPase_C_sf"/>
</dbReference>
<keyword evidence="11" id="KW-1133">Transmembrane helix</keyword>
<dbReference type="EC" id="2.7.13.3" evidence="3"/>
<dbReference type="Pfam" id="PF02518">
    <property type="entry name" value="HATPase_c"/>
    <property type="match status" value="1"/>
</dbReference>
<dbReference type="GO" id="GO:0005524">
    <property type="term" value="F:ATP binding"/>
    <property type="evidence" value="ECO:0007669"/>
    <property type="project" value="UniProtKB-KW"/>
</dbReference>
<dbReference type="InterPro" id="IPR003594">
    <property type="entry name" value="HATPase_dom"/>
</dbReference>
<keyword evidence="7" id="KW-0547">Nucleotide-binding</keyword>
<comment type="caution">
    <text evidence="14">The sequence shown here is derived from an EMBL/GenBank/DDBJ whole genome shotgun (WGS) entry which is preliminary data.</text>
</comment>